<sequence length="315" mass="33037">MKILLPDTIDLSALDLGPADTAVVYDPAVAIPSEHRDAEVLVAWRNTADNLADAAQHLGSLKLVQTLAAGPDAVLAAGFSPDAVVTSGRSLHDETVAEHTLALVLALVRRLDLMRDAQRDSVWHEQFLDAQRDPATEQLYTLAGAHVCIWGFGSIARTLAPMLELLGASVTGVASSSGTRHGYEVVDDAGLPAHLAEVDVLISLLPATGQTEKAFDGRLIGALKPGAVFVNVGRGATVDESALVDALTSGRLRAAALDVMQQEPLPADSPLWATPNLLLTPHAAGNRPRGAAPLIARNLDALRTGGPLENVVDRD</sequence>
<keyword evidence="2" id="KW-0520">NAD</keyword>
<dbReference type="InterPro" id="IPR006140">
    <property type="entry name" value="D-isomer_DH_NAD-bd"/>
</dbReference>
<name>A0AB39BBR4_9MICO</name>
<dbReference type="EMBL" id="CP162511">
    <property type="protein sequence ID" value="XDI03810.1"/>
    <property type="molecule type" value="Genomic_DNA"/>
</dbReference>
<reference evidence="4" key="1">
    <citation type="submission" date="2024-05" db="EMBL/GenBank/DDBJ databases">
        <title>Herbiconiux sp. A18JL235.</title>
        <authorList>
            <person name="Zhang G."/>
        </authorList>
    </citation>
    <scope>NUCLEOTIDE SEQUENCE</scope>
    <source>
        <strain evidence="4">A18JL235</strain>
    </source>
</reference>
<gene>
    <name evidence="4" type="ORF">ABFY20_10640</name>
</gene>
<evidence type="ECO:0000313" key="4">
    <source>
        <dbReference type="EMBL" id="XDI03810.1"/>
    </source>
</evidence>
<organism evidence="4">
    <name type="scientific">Herbiconiux sp. A18JL235</name>
    <dbReference type="NCBI Taxonomy" id="3152363"/>
    <lineage>
        <taxon>Bacteria</taxon>
        <taxon>Bacillati</taxon>
        <taxon>Actinomycetota</taxon>
        <taxon>Actinomycetes</taxon>
        <taxon>Micrococcales</taxon>
        <taxon>Microbacteriaceae</taxon>
        <taxon>Herbiconiux</taxon>
    </lineage>
</organism>
<dbReference type="Pfam" id="PF02826">
    <property type="entry name" value="2-Hacid_dh_C"/>
    <property type="match status" value="1"/>
</dbReference>
<dbReference type="SUPFAM" id="SSF51735">
    <property type="entry name" value="NAD(P)-binding Rossmann-fold domains"/>
    <property type="match status" value="1"/>
</dbReference>
<evidence type="ECO:0000259" key="3">
    <source>
        <dbReference type="Pfam" id="PF02826"/>
    </source>
</evidence>
<evidence type="ECO:0000256" key="1">
    <source>
        <dbReference type="ARBA" id="ARBA00023002"/>
    </source>
</evidence>
<dbReference type="PANTHER" id="PTHR43333">
    <property type="entry name" value="2-HACID_DH_C DOMAIN-CONTAINING PROTEIN"/>
    <property type="match status" value="1"/>
</dbReference>
<dbReference type="GO" id="GO:0016491">
    <property type="term" value="F:oxidoreductase activity"/>
    <property type="evidence" value="ECO:0007669"/>
    <property type="project" value="UniProtKB-KW"/>
</dbReference>
<feature type="domain" description="D-isomer specific 2-hydroxyacid dehydrogenase NAD-binding" evidence="3">
    <location>
        <begin position="101"/>
        <end position="284"/>
    </location>
</feature>
<dbReference type="RefSeq" id="WP_368496227.1">
    <property type="nucleotide sequence ID" value="NZ_CP162511.1"/>
</dbReference>
<evidence type="ECO:0000256" key="2">
    <source>
        <dbReference type="ARBA" id="ARBA00023027"/>
    </source>
</evidence>
<protein>
    <submittedName>
        <fullName evidence="4">NAD(P)-dependent oxidoreductase</fullName>
    </submittedName>
</protein>
<dbReference type="Gene3D" id="3.40.50.720">
    <property type="entry name" value="NAD(P)-binding Rossmann-like Domain"/>
    <property type="match status" value="2"/>
</dbReference>
<accession>A0AB39BBR4</accession>
<dbReference type="InterPro" id="IPR036291">
    <property type="entry name" value="NAD(P)-bd_dom_sf"/>
</dbReference>
<dbReference type="SUPFAM" id="SSF52283">
    <property type="entry name" value="Formate/glycerate dehydrogenase catalytic domain-like"/>
    <property type="match status" value="1"/>
</dbReference>
<dbReference type="GO" id="GO:0051287">
    <property type="term" value="F:NAD binding"/>
    <property type="evidence" value="ECO:0007669"/>
    <property type="project" value="InterPro"/>
</dbReference>
<keyword evidence="1" id="KW-0560">Oxidoreductase</keyword>
<proteinExistence type="predicted"/>
<dbReference type="PANTHER" id="PTHR43333:SF1">
    <property type="entry name" value="D-ISOMER SPECIFIC 2-HYDROXYACID DEHYDROGENASE NAD-BINDING DOMAIN-CONTAINING PROTEIN"/>
    <property type="match status" value="1"/>
</dbReference>
<dbReference type="AlphaFoldDB" id="A0AB39BBR4"/>